<feature type="compositionally biased region" description="Pro residues" evidence="1">
    <location>
        <begin position="24"/>
        <end position="35"/>
    </location>
</feature>
<dbReference type="InterPro" id="IPR043502">
    <property type="entry name" value="DNA/RNA_pol_sf"/>
</dbReference>
<keyword evidence="5" id="KW-1185">Reference proteome</keyword>
<accession>A0AAD8WCY6</accession>
<evidence type="ECO:0000313" key="5">
    <source>
        <dbReference type="Proteomes" id="UP001231189"/>
    </source>
</evidence>
<comment type="caution">
    <text evidence="4">The sequence shown here is derived from an EMBL/GenBank/DDBJ whole genome shotgun (WGS) entry which is preliminary data.</text>
</comment>
<reference evidence="4" key="1">
    <citation type="submission" date="2023-07" db="EMBL/GenBank/DDBJ databases">
        <title>A chromosome-level genome assembly of Lolium multiflorum.</title>
        <authorList>
            <person name="Chen Y."/>
            <person name="Copetti D."/>
            <person name="Kolliker R."/>
            <person name="Studer B."/>
        </authorList>
    </citation>
    <scope>NUCLEOTIDE SEQUENCE</scope>
    <source>
        <strain evidence="4">02402/16</strain>
        <tissue evidence="4">Leaf</tissue>
    </source>
</reference>
<evidence type="ECO:0000259" key="3">
    <source>
        <dbReference type="Pfam" id="PF25597"/>
    </source>
</evidence>
<feature type="region of interest" description="Disordered" evidence="1">
    <location>
        <begin position="1"/>
        <end position="65"/>
    </location>
</feature>
<evidence type="ECO:0000256" key="1">
    <source>
        <dbReference type="SAM" id="MobiDB-lite"/>
    </source>
</evidence>
<dbReference type="InterPro" id="IPR013103">
    <property type="entry name" value="RVT_2"/>
</dbReference>
<dbReference type="AlphaFoldDB" id="A0AAD8WCY6"/>
<feature type="compositionally biased region" description="Low complexity" evidence="1">
    <location>
        <begin position="36"/>
        <end position="60"/>
    </location>
</feature>
<evidence type="ECO:0000313" key="4">
    <source>
        <dbReference type="EMBL" id="KAK1651648.1"/>
    </source>
</evidence>
<feature type="compositionally biased region" description="Basic and acidic residues" evidence="1">
    <location>
        <begin position="1"/>
        <end position="17"/>
    </location>
</feature>
<evidence type="ECO:0008006" key="6">
    <source>
        <dbReference type="Google" id="ProtNLM"/>
    </source>
</evidence>
<name>A0AAD8WCY6_LOLMU</name>
<dbReference type="EMBL" id="JAUUTY010000004">
    <property type="protein sequence ID" value="KAK1651648.1"/>
    <property type="molecule type" value="Genomic_DNA"/>
</dbReference>
<gene>
    <name evidence="4" type="ORF">QYE76_069453</name>
</gene>
<feature type="domain" description="Retroviral polymerase SH3-like" evidence="3">
    <location>
        <begin position="265"/>
        <end position="297"/>
    </location>
</feature>
<dbReference type="Pfam" id="PF25597">
    <property type="entry name" value="SH3_retrovirus"/>
    <property type="match status" value="1"/>
</dbReference>
<dbReference type="SUPFAM" id="SSF56672">
    <property type="entry name" value="DNA/RNA polymerases"/>
    <property type="match status" value="1"/>
</dbReference>
<feature type="domain" description="Reverse transcriptase Ty1/copia-type" evidence="2">
    <location>
        <begin position="134"/>
        <end position="263"/>
    </location>
</feature>
<sequence length="420" mass="45880">MPARTIDAHGHGEDPEASHAATPDVPPAPPSPGPTGPCSAQPASPSAGSAPTASPSARSSTDGAPSVAALVTGHPMATRLRTDSRRAKQFTDGIVRYDPRRRAFFAAPVSHRDALWEPAWHAAMSDEFVALRQNSTWNLVPRPPGVNLVSCKWIFKTKHCPDGSIDKHKARLVARRFSQQHGIDYGDTFSPVVKSATMRLVLSLAVSRGWTLRQIDVSNAFLHGFLTEEVYMQQPPGFEDAQYPNHVCKLQRSIYGLKQSPRACPMHKGYKCLDRSTGRIYISRDVVFDESVFPYATPGVTIDISTLAESIITFPSTEPATSDHVRNYDLSYLSTDHVVPDVVSTVQVLVPDSSPTPAVSPDRHACPHDRRAWAWGGSRGLPCSHTGRASRASVAWPYWALFGPARVALRRLRTDRVALG</sequence>
<dbReference type="Proteomes" id="UP001231189">
    <property type="component" value="Unassembled WGS sequence"/>
</dbReference>
<evidence type="ECO:0000259" key="2">
    <source>
        <dbReference type="Pfam" id="PF07727"/>
    </source>
</evidence>
<dbReference type="Pfam" id="PF07727">
    <property type="entry name" value="RVT_2"/>
    <property type="match status" value="1"/>
</dbReference>
<protein>
    <recommendedName>
        <fullName evidence="6">Reverse transcriptase Ty1/copia-type domain-containing protein</fullName>
    </recommendedName>
</protein>
<organism evidence="4 5">
    <name type="scientific">Lolium multiflorum</name>
    <name type="common">Italian ryegrass</name>
    <name type="synonym">Lolium perenne subsp. multiflorum</name>
    <dbReference type="NCBI Taxonomy" id="4521"/>
    <lineage>
        <taxon>Eukaryota</taxon>
        <taxon>Viridiplantae</taxon>
        <taxon>Streptophyta</taxon>
        <taxon>Embryophyta</taxon>
        <taxon>Tracheophyta</taxon>
        <taxon>Spermatophyta</taxon>
        <taxon>Magnoliopsida</taxon>
        <taxon>Liliopsida</taxon>
        <taxon>Poales</taxon>
        <taxon>Poaceae</taxon>
        <taxon>BOP clade</taxon>
        <taxon>Pooideae</taxon>
        <taxon>Poodae</taxon>
        <taxon>Poeae</taxon>
        <taxon>Poeae Chloroplast Group 2 (Poeae type)</taxon>
        <taxon>Loliodinae</taxon>
        <taxon>Loliinae</taxon>
        <taxon>Lolium</taxon>
    </lineage>
</organism>
<dbReference type="InterPro" id="IPR057670">
    <property type="entry name" value="SH3_retrovirus"/>
</dbReference>
<proteinExistence type="predicted"/>